<dbReference type="InterPro" id="IPR019689">
    <property type="entry name" value="Toxin_GhoT/OrtT"/>
</dbReference>
<keyword evidence="6" id="KW-1133">Transmembrane helix</keyword>
<keyword evidence="9" id="KW-1185">Reference proteome</keyword>
<keyword evidence="4" id="KW-0997">Cell inner membrane</keyword>
<dbReference type="RefSeq" id="WP_023637881.1">
    <property type="nucleotide sequence ID" value="NZ_BMJF01000002.1"/>
</dbReference>
<evidence type="ECO:0000256" key="4">
    <source>
        <dbReference type="ARBA" id="ARBA00022519"/>
    </source>
</evidence>
<protein>
    <submittedName>
        <fullName evidence="8">GhoT/OrtT family toxin</fullName>
    </submittedName>
</protein>
<evidence type="ECO:0000256" key="2">
    <source>
        <dbReference type="ARBA" id="ARBA00010408"/>
    </source>
</evidence>
<gene>
    <name evidence="8" type="ORF">CVE23_13990</name>
</gene>
<organism evidence="8 9">
    <name type="scientific">Dickeya fangzhongdai</name>
    <dbReference type="NCBI Taxonomy" id="1778540"/>
    <lineage>
        <taxon>Bacteria</taxon>
        <taxon>Pseudomonadati</taxon>
        <taxon>Pseudomonadota</taxon>
        <taxon>Gammaproteobacteria</taxon>
        <taxon>Enterobacterales</taxon>
        <taxon>Pectobacteriaceae</taxon>
        <taxon>Dickeya</taxon>
    </lineage>
</organism>
<dbReference type="EMBL" id="CP025003">
    <property type="protein sequence ID" value="ATZ94995.1"/>
    <property type="molecule type" value="Genomic_DNA"/>
</dbReference>
<evidence type="ECO:0000256" key="6">
    <source>
        <dbReference type="ARBA" id="ARBA00022989"/>
    </source>
</evidence>
<keyword evidence="7" id="KW-0472">Membrane</keyword>
<sequence>MSHHHLWEMIRTLYFLGLSVSMLFTFFMSKDNSLTMRFLASILIGVTWPLSFPVVIVFSFF</sequence>
<dbReference type="Pfam" id="PF10753">
    <property type="entry name" value="Toxin_GhoT_OrtT"/>
    <property type="match status" value="1"/>
</dbReference>
<accession>A0A2K8QPH9</accession>
<reference evidence="9" key="1">
    <citation type="journal article" date="2018" name="Genome Announc.">
        <title>Complete genome sequence of a Dickeya fangzhongdai type strain causing bleeding canker of pear tree trunks.</title>
        <authorList>
            <person name="Zhao Y."/>
            <person name="Tian Y."/>
            <person name="Li X."/>
            <person name="Hu B."/>
        </authorList>
    </citation>
    <scope>NUCLEOTIDE SEQUENCE [LARGE SCALE GENOMIC DNA]</scope>
    <source>
        <strain evidence="9">DSM 101947</strain>
    </source>
</reference>
<dbReference type="AlphaFoldDB" id="A0A2K8QPH9"/>
<keyword evidence="5" id="KW-0812">Transmembrane</keyword>
<evidence type="ECO:0000256" key="7">
    <source>
        <dbReference type="ARBA" id="ARBA00023136"/>
    </source>
</evidence>
<evidence type="ECO:0000256" key="5">
    <source>
        <dbReference type="ARBA" id="ARBA00022692"/>
    </source>
</evidence>
<dbReference type="GeneID" id="66565440"/>
<comment type="subcellular location">
    <subcellularLocation>
        <location evidence="1">Cell inner membrane</location>
        <topology evidence="1">Multi-pass membrane protein</topology>
    </subcellularLocation>
</comment>
<proteinExistence type="inferred from homology"/>
<evidence type="ECO:0000313" key="8">
    <source>
        <dbReference type="EMBL" id="ATZ94995.1"/>
    </source>
</evidence>
<dbReference type="KEGG" id="dfn:CVE23_13990"/>
<evidence type="ECO:0000256" key="3">
    <source>
        <dbReference type="ARBA" id="ARBA00022475"/>
    </source>
</evidence>
<keyword evidence="3" id="KW-1003">Cell membrane</keyword>
<dbReference type="OrthoDB" id="6413705at2"/>
<evidence type="ECO:0000256" key="1">
    <source>
        <dbReference type="ARBA" id="ARBA00004429"/>
    </source>
</evidence>
<evidence type="ECO:0000313" key="9">
    <source>
        <dbReference type="Proteomes" id="UP000231901"/>
    </source>
</evidence>
<comment type="similarity">
    <text evidence="2">Belongs to the GhoT/OrtT toxin family.</text>
</comment>
<dbReference type="Proteomes" id="UP000231901">
    <property type="component" value="Chromosome"/>
</dbReference>
<dbReference type="GO" id="GO:0005886">
    <property type="term" value="C:plasma membrane"/>
    <property type="evidence" value="ECO:0007669"/>
    <property type="project" value="UniProtKB-SubCell"/>
</dbReference>
<name>A0A2K8QPH9_9GAMM</name>